<protein>
    <submittedName>
        <fullName evidence="2">3-oxoadipate enol-lactonase</fullName>
    </submittedName>
</protein>
<name>A0A1H7NAB4_9RHOB</name>
<dbReference type="InterPro" id="IPR000073">
    <property type="entry name" value="AB_hydrolase_1"/>
</dbReference>
<proteinExistence type="predicted"/>
<dbReference type="GO" id="GO:0042952">
    <property type="term" value="P:beta-ketoadipate pathway"/>
    <property type="evidence" value="ECO:0007669"/>
    <property type="project" value="InterPro"/>
</dbReference>
<dbReference type="InterPro" id="IPR026968">
    <property type="entry name" value="PcaD/CatD"/>
</dbReference>
<dbReference type="GO" id="GO:0047570">
    <property type="term" value="F:3-oxoadipate enol-lactonase activity"/>
    <property type="evidence" value="ECO:0007669"/>
    <property type="project" value="InterPro"/>
</dbReference>
<evidence type="ECO:0000313" key="3">
    <source>
        <dbReference type="Proteomes" id="UP000199582"/>
    </source>
</evidence>
<dbReference type="Gene3D" id="3.40.50.1820">
    <property type="entry name" value="alpha/beta hydrolase"/>
    <property type="match status" value="1"/>
</dbReference>
<gene>
    <name evidence="2" type="ORF">SAMN05443999_10472</name>
</gene>
<evidence type="ECO:0000313" key="2">
    <source>
        <dbReference type="EMBL" id="SEL20219.1"/>
    </source>
</evidence>
<dbReference type="SUPFAM" id="SSF53474">
    <property type="entry name" value="alpha/beta-Hydrolases"/>
    <property type="match status" value="1"/>
</dbReference>
<dbReference type="PANTHER" id="PTHR43433:SF1">
    <property type="entry name" value="BLL5160 PROTEIN"/>
    <property type="match status" value="1"/>
</dbReference>
<feature type="domain" description="AB hydrolase-1" evidence="1">
    <location>
        <begin position="25"/>
        <end position="251"/>
    </location>
</feature>
<dbReference type="RefSeq" id="WP_093034522.1">
    <property type="nucleotide sequence ID" value="NZ_FOAG01000004.1"/>
</dbReference>
<organism evidence="2 3">
    <name type="scientific">Roseovarius azorensis</name>
    <dbReference type="NCBI Taxonomy" id="1287727"/>
    <lineage>
        <taxon>Bacteria</taxon>
        <taxon>Pseudomonadati</taxon>
        <taxon>Pseudomonadota</taxon>
        <taxon>Alphaproteobacteria</taxon>
        <taxon>Rhodobacterales</taxon>
        <taxon>Roseobacteraceae</taxon>
        <taxon>Roseovarius</taxon>
    </lineage>
</organism>
<dbReference type="InterPro" id="IPR050471">
    <property type="entry name" value="AB_hydrolase"/>
</dbReference>
<dbReference type="Pfam" id="PF12697">
    <property type="entry name" value="Abhydrolase_6"/>
    <property type="match status" value="1"/>
</dbReference>
<dbReference type="InterPro" id="IPR029058">
    <property type="entry name" value="AB_hydrolase_fold"/>
</dbReference>
<sequence length="261" mass="27875">MPFLRPRDAVLHYACRPGDPARRAIVLANSLGTDLRIWDGVIARLPADIPVLTHDKRGHGLSDVTPVDMATHIRDCADLMDHLGLRDALICGVSVGGLIAQGLAATRPDLVAGLVLSNTAQRIGDADGWNARIARVQAEGLEGMADEIMERWFSPGFRAAHPADWAGYRNMLLRTPAPGYIATCAAIRDTDFTATTRALRLPVTCIAGSADQATPPALVQGMAELIEGATLHCLTDVGHLPCIEVPATLADLLLDLYGRLP</sequence>
<dbReference type="AlphaFoldDB" id="A0A1H7NAB4"/>
<dbReference type="OrthoDB" id="9793083at2"/>
<dbReference type="PANTHER" id="PTHR43433">
    <property type="entry name" value="HYDROLASE, ALPHA/BETA FOLD FAMILY PROTEIN"/>
    <property type="match status" value="1"/>
</dbReference>
<dbReference type="Proteomes" id="UP000199582">
    <property type="component" value="Unassembled WGS sequence"/>
</dbReference>
<dbReference type="EMBL" id="FOAG01000004">
    <property type="protein sequence ID" value="SEL20219.1"/>
    <property type="molecule type" value="Genomic_DNA"/>
</dbReference>
<dbReference type="NCBIfam" id="TIGR02427">
    <property type="entry name" value="protocat_pcaD"/>
    <property type="match status" value="1"/>
</dbReference>
<accession>A0A1H7NAB4</accession>
<evidence type="ECO:0000259" key="1">
    <source>
        <dbReference type="Pfam" id="PF12697"/>
    </source>
</evidence>
<reference evidence="2 3" key="1">
    <citation type="submission" date="2016-10" db="EMBL/GenBank/DDBJ databases">
        <authorList>
            <person name="de Groot N.N."/>
        </authorList>
    </citation>
    <scope>NUCLEOTIDE SEQUENCE [LARGE SCALE GENOMIC DNA]</scope>
    <source>
        <strain evidence="2 3">DSM 100674</strain>
    </source>
</reference>
<dbReference type="STRING" id="1287727.SAMN05443999_10472"/>
<keyword evidence="3" id="KW-1185">Reference proteome</keyword>